<dbReference type="HOGENOM" id="CLU_3433153_0_0_1"/>
<organism evidence="1 2">
    <name type="scientific">Colletotrichum gloeosporioides (strain Cg-14)</name>
    <name type="common">Anthracnose fungus</name>
    <name type="synonym">Glomerella cingulata</name>
    <dbReference type="NCBI Taxonomy" id="1237896"/>
    <lineage>
        <taxon>Eukaryota</taxon>
        <taxon>Fungi</taxon>
        <taxon>Dikarya</taxon>
        <taxon>Ascomycota</taxon>
        <taxon>Pezizomycotina</taxon>
        <taxon>Sordariomycetes</taxon>
        <taxon>Hypocreomycetidae</taxon>
        <taxon>Glomerellales</taxon>
        <taxon>Glomerellaceae</taxon>
        <taxon>Colletotrichum</taxon>
        <taxon>Colletotrichum gloeosporioides species complex</taxon>
    </lineage>
</organism>
<dbReference type="AlphaFoldDB" id="T0L4W9"/>
<evidence type="ECO:0000313" key="1">
    <source>
        <dbReference type="EMBL" id="EQB43285.1"/>
    </source>
</evidence>
<comment type="caution">
    <text evidence="1">The sequence shown here is derived from an EMBL/GenBank/DDBJ whole genome shotgun (WGS) entry which is preliminary data.</text>
</comment>
<sequence length="16" mass="1868">MGRWRYRSGSCHTSPS</sequence>
<proteinExistence type="predicted"/>
<reference evidence="2" key="1">
    <citation type="journal article" date="2013" name="Mol. Plant Microbe Interact.">
        <title>Global aspects of pacC regulation of pathogenicity genes in Colletotrichum gloeosporioides as revealed by transcriptome analysis.</title>
        <authorList>
            <person name="Alkan N."/>
            <person name="Meng X."/>
            <person name="Friedlander G."/>
            <person name="Reuveni E."/>
            <person name="Sukno S."/>
            <person name="Sherman A."/>
            <person name="Thon M."/>
            <person name="Fluhr R."/>
            <person name="Prusky D."/>
        </authorList>
    </citation>
    <scope>NUCLEOTIDE SEQUENCE [LARGE SCALE GENOMIC DNA]</scope>
    <source>
        <strain evidence="2">Cg-14</strain>
    </source>
</reference>
<protein>
    <submittedName>
        <fullName evidence="1">Uncharacterized protein</fullName>
    </submittedName>
</protein>
<name>T0L4W9_COLGC</name>
<dbReference type="Proteomes" id="UP000015530">
    <property type="component" value="Unassembled WGS sequence"/>
</dbReference>
<accession>T0L4W9</accession>
<dbReference type="EMBL" id="AMYD01004363">
    <property type="protein sequence ID" value="EQB43285.1"/>
    <property type="molecule type" value="Genomic_DNA"/>
</dbReference>
<evidence type="ECO:0000313" key="2">
    <source>
        <dbReference type="Proteomes" id="UP000015530"/>
    </source>
</evidence>
<gene>
    <name evidence="1" type="ORF">CGLO_18074</name>
</gene>